<dbReference type="EMBL" id="KV425956">
    <property type="protein sequence ID" value="KZV95492.1"/>
    <property type="molecule type" value="Genomic_DNA"/>
</dbReference>
<gene>
    <name evidence="1" type="ORF">EXIGLDRAFT_644268</name>
</gene>
<feature type="non-terminal residue" evidence="1">
    <location>
        <position position="87"/>
    </location>
</feature>
<proteinExistence type="predicted"/>
<dbReference type="Proteomes" id="UP000077266">
    <property type="component" value="Unassembled WGS sequence"/>
</dbReference>
<name>A0A165JXS2_EXIGL</name>
<accession>A0A165JXS2</accession>
<keyword evidence="2" id="KW-1185">Reference proteome</keyword>
<evidence type="ECO:0008006" key="3">
    <source>
        <dbReference type="Google" id="ProtNLM"/>
    </source>
</evidence>
<evidence type="ECO:0000313" key="2">
    <source>
        <dbReference type="Proteomes" id="UP000077266"/>
    </source>
</evidence>
<organism evidence="1 2">
    <name type="scientific">Exidia glandulosa HHB12029</name>
    <dbReference type="NCBI Taxonomy" id="1314781"/>
    <lineage>
        <taxon>Eukaryota</taxon>
        <taxon>Fungi</taxon>
        <taxon>Dikarya</taxon>
        <taxon>Basidiomycota</taxon>
        <taxon>Agaricomycotina</taxon>
        <taxon>Agaricomycetes</taxon>
        <taxon>Auriculariales</taxon>
        <taxon>Exidiaceae</taxon>
        <taxon>Exidia</taxon>
    </lineage>
</organism>
<protein>
    <recommendedName>
        <fullName evidence="3">Reverse transcriptase domain-containing protein</fullName>
    </recommendedName>
</protein>
<dbReference type="OrthoDB" id="3049395at2759"/>
<reference evidence="1 2" key="1">
    <citation type="journal article" date="2016" name="Mol. Biol. Evol.">
        <title>Comparative Genomics of Early-Diverging Mushroom-Forming Fungi Provides Insights into the Origins of Lignocellulose Decay Capabilities.</title>
        <authorList>
            <person name="Nagy L.G."/>
            <person name="Riley R."/>
            <person name="Tritt A."/>
            <person name="Adam C."/>
            <person name="Daum C."/>
            <person name="Floudas D."/>
            <person name="Sun H."/>
            <person name="Yadav J.S."/>
            <person name="Pangilinan J."/>
            <person name="Larsson K.H."/>
            <person name="Matsuura K."/>
            <person name="Barry K."/>
            <person name="Labutti K."/>
            <person name="Kuo R."/>
            <person name="Ohm R.A."/>
            <person name="Bhattacharya S.S."/>
            <person name="Shirouzu T."/>
            <person name="Yoshinaga Y."/>
            <person name="Martin F.M."/>
            <person name="Grigoriev I.V."/>
            <person name="Hibbett D.S."/>
        </authorList>
    </citation>
    <scope>NUCLEOTIDE SEQUENCE [LARGE SCALE GENOMIC DNA]</scope>
    <source>
        <strain evidence="1 2">HHB12029</strain>
    </source>
</reference>
<evidence type="ECO:0000313" key="1">
    <source>
        <dbReference type="EMBL" id="KZV95492.1"/>
    </source>
</evidence>
<dbReference type="InParanoid" id="A0A165JXS2"/>
<sequence length="87" mass="9805">MLLDCRVREWVDDAGLLPQSQNGFRAGFRTNNNGFVLRCAMERAQAQGRNLFLASIDISNAFPSVCHPLLWLKLHRLGMAGPLFDVF</sequence>
<dbReference type="STRING" id="1314781.A0A165JXS2"/>
<dbReference type="AlphaFoldDB" id="A0A165JXS2"/>